<feature type="chain" id="PRO_5029474527" evidence="1">
    <location>
        <begin position="28"/>
        <end position="151"/>
    </location>
</feature>
<dbReference type="Proteomes" id="UP000515703">
    <property type="component" value="Chromosome"/>
</dbReference>
<dbReference type="KEGG" id="acht:bsdcttw_11700"/>
<accession>A0A7I8DI86</accession>
<name>A0A7I8DI86_9FIRM</name>
<evidence type="ECO:0000313" key="3">
    <source>
        <dbReference type="Proteomes" id="UP000515703"/>
    </source>
</evidence>
<dbReference type="AlphaFoldDB" id="A0A7I8DI86"/>
<reference evidence="2 3" key="2">
    <citation type="submission" date="2020-08" db="EMBL/GenBank/DDBJ databases">
        <authorList>
            <person name="Ueki A."/>
            <person name="Tonouchi A."/>
        </authorList>
    </citation>
    <scope>NUCLEOTIDE SEQUENCE [LARGE SCALE GENOMIC DNA]</scope>
    <source>
        <strain evidence="2 3">CTTW</strain>
    </source>
</reference>
<keyword evidence="3" id="KW-1185">Reference proteome</keyword>
<organism evidence="2 3">
    <name type="scientific">Anaerocolumna chitinilytica</name>
    <dbReference type="NCBI Taxonomy" id="1727145"/>
    <lineage>
        <taxon>Bacteria</taxon>
        <taxon>Bacillati</taxon>
        <taxon>Bacillota</taxon>
        <taxon>Clostridia</taxon>
        <taxon>Lachnospirales</taxon>
        <taxon>Lachnospiraceae</taxon>
        <taxon>Anaerocolumna</taxon>
    </lineage>
</organism>
<dbReference type="EMBL" id="AP023368">
    <property type="protein sequence ID" value="BCJ98129.1"/>
    <property type="molecule type" value="Genomic_DNA"/>
</dbReference>
<dbReference type="RefSeq" id="WP_185258478.1">
    <property type="nucleotide sequence ID" value="NZ_AP023368.1"/>
</dbReference>
<evidence type="ECO:0000313" key="2">
    <source>
        <dbReference type="EMBL" id="BCJ98129.1"/>
    </source>
</evidence>
<protein>
    <submittedName>
        <fullName evidence="2">Uncharacterized protein</fullName>
    </submittedName>
</protein>
<evidence type="ECO:0000256" key="1">
    <source>
        <dbReference type="SAM" id="SignalP"/>
    </source>
</evidence>
<keyword evidence="1" id="KW-0732">Signal</keyword>
<proteinExistence type="predicted"/>
<gene>
    <name evidence="2" type="ORF">bsdcttw_11700</name>
</gene>
<feature type="signal peptide" evidence="1">
    <location>
        <begin position="1"/>
        <end position="27"/>
    </location>
</feature>
<reference evidence="2 3" key="1">
    <citation type="submission" date="2020-08" db="EMBL/GenBank/DDBJ databases">
        <title>Draft genome sequencing of an Anaerocolumna strain isolated from anoxic soil subjected to BSD treatment.</title>
        <authorList>
            <person name="Uek A."/>
            <person name="Tonouchi A."/>
        </authorList>
    </citation>
    <scope>NUCLEOTIDE SEQUENCE [LARGE SCALE GENOMIC DNA]</scope>
    <source>
        <strain evidence="2 3">CTTW</strain>
    </source>
</reference>
<sequence>MKKVLSRIIAMAIAVILFAAPTATVSAATLPTLVMNVDGIKVYRYIPDPYSLSANQSLILNDTTTSDGYWKVPAGNKFTFNVTLSDNAVNQYQRVLVVGKKQGMITYTDISSYKYPQFNLPALPYDEEYQFWLVAITDLSVAGYDGYVRVD</sequence>